<dbReference type="OrthoDB" id="9806939at2"/>
<dbReference type="Gene3D" id="2.40.50.100">
    <property type="match status" value="1"/>
</dbReference>
<dbReference type="RefSeq" id="WP_130599725.1">
    <property type="nucleotide sequence ID" value="NZ_CP036200.1"/>
</dbReference>
<dbReference type="KEGG" id="smai:EXU30_10180"/>
<dbReference type="InterPro" id="IPR058647">
    <property type="entry name" value="BSH_CzcB-like"/>
</dbReference>
<dbReference type="GO" id="GO:0015562">
    <property type="term" value="F:efflux transmembrane transporter activity"/>
    <property type="evidence" value="ECO:0007669"/>
    <property type="project" value="TreeGrafter"/>
</dbReference>
<dbReference type="Pfam" id="PF25954">
    <property type="entry name" value="Beta-barrel_RND_2"/>
    <property type="match status" value="1"/>
</dbReference>
<reference evidence="6 7" key="1">
    <citation type="submission" date="2019-02" db="EMBL/GenBank/DDBJ databases">
        <title>Shewanella sp. D4-2 isolated from Dokdo Island.</title>
        <authorList>
            <person name="Baek K."/>
        </authorList>
    </citation>
    <scope>NUCLEOTIDE SEQUENCE [LARGE SCALE GENOMIC DNA]</scope>
    <source>
        <strain evidence="6 7">D4-2</strain>
    </source>
</reference>
<organism evidence="6 7">
    <name type="scientific">Shewanella maritima</name>
    <dbReference type="NCBI Taxonomy" id="2520507"/>
    <lineage>
        <taxon>Bacteria</taxon>
        <taxon>Pseudomonadati</taxon>
        <taxon>Pseudomonadota</taxon>
        <taxon>Gammaproteobacteria</taxon>
        <taxon>Alteromonadales</taxon>
        <taxon>Shewanellaceae</taxon>
        <taxon>Shewanella</taxon>
    </lineage>
</organism>
<feature type="chain" id="PRO_5019141540" evidence="3">
    <location>
        <begin position="18"/>
        <end position="253"/>
    </location>
</feature>
<evidence type="ECO:0000259" key="5">
    <source>
        <dbReference type="Pfam" id="PF25973"/>
    </source>
</evidence>
<evidence type="ECO:0000313" key="6">
    <source>
        <dbReference type="EMBL" id="QBF83019.1"/>
    </source>
</evidence>
<dbReference type="SUPFAM" id="SSF111369">
    <property type="entry name" value="HlyD-like secretion proteins"/>
    <property type="match status" value="1"/>
</dbReference>
<dbReference type="Pfam" id="PF25973">
    <property type="entry name" value="BSH_CzcB"/>
    <property type="match status" value="1"/>
</dbReference>
<feature type="signal peptide" evidence="3">
    <location>
        <begin position="1"/>
        <end position="17"/>
    </location>
</feature>
<comment type="similarity">
    <text evidence="1">Belongs to the membrane fusion protein (MFP) (TC 8.A.1) family.</text>
</comment>
<dbReference type="PANTHER" id="PTHR30469:SF33">
    <property type="entry name" value="SLR1207 PROTEIN"/>
    <property type="match status" value="1"/>
</dbReference>
<dbReference type="InterPro" id="IPR006143">
    <property type="entry name" value="RND_pump_MFP"/>
</dbReference>
<feature type="domain" description="CzcB-like barrel-sandwich hybrid" evidence="5">
    <location>
        <begin position="31"/>
        <end position="171"/>
    </location>
</feature>
<keyword evidence="3" id="KW-0732">Signal</keyword>
<sequence length="253" mass="28143">MRIALLLLVMLSSAANATDYLIGEIKAKAEVNVMAQVDGLVNHYDVEFGEQVTQFQRLLAFDATDPKLELALAQANRDLAEVDSQLKAKQLTRLQQLNAKKTVTDSELEEQLRQTQISQVQLRVQQQNLAIAKRNLDKHTVHAPFAASVIERYVEVGQWVSVGEPLYRLADISTVLIQANLVEQDIAQLALGQAIKVYVPAIEKQFETSVIRLADAPQQDGSGYRIELELANLEGQLKPGYRAELRLEQGGVE</sequence>
<dbReference type="Proteomes" id="UP000291106">
    <property type="component" value="Chromosome"/>
</dbReference>
<dbReference type="EMBL" id="CP036200">
    <property type="protein sequence ID" value="QBF83019.1"/>
    <property type="molecule type" value="Genomic_DNA"/>
</dbReference>
<accession>A0A411PHF0</accession>
<feature type="coiled-coil region" evidence="2">
    <location>
        <begin position="72"/>
        <end position="114"/>
    </location>
</feature>
<protein>
    <submittedName>
        <fullName evidence="6">Efflux RND transporter periplasmic adaptor subunit</fullName>
    </submittedName>
</protein>
<feature type="domain" description="CusB-like beta-barrel" evidence="4">
    <location>
        <begin position="175"/>
        <end position="249"/>
    </location>
</feature>
<dbReference type="NCBIfam" id="TIGR01730">
    <property type="entry name" value="RND_mfp"/>
    <property type="match status" value="1"/>
</dbReference>
<name>A0A411PHF0_9GAMM</name>
<evidence type="ECO:0000256" key="3">
    <source>
        <dbReference type="SAM" id="SignalP"/>
    </source>
</evidence>
<evidence type="ECO:0000256" key="1">
    <source>
        <dbReference type="ARBA" id="ARBA00009477"/>
    </source>
</evidence>
<evidence type="ECO:0000259" key="4">
    <source>
        <dbReference type="Pfam" id="PF25954"/>
    </source>
</evidence>
<dbReference type="GO" id="GO:1990281">
    <property type="term" value="C:efflux pump complex"/>
    <property type="evidence" value="ECO:0007669"/>
    <property type="project" value="TreeGrafter"/>
</dbReference>
<dbReference type="PANTHER" id="PTHR30469">
    <property type="entry name" value="MULTIDRUG RESISTANCE PROTEIN MDTA"/>
    <property type="match status" value="1"/>
</dbReference>
<dbReference type="InterPro" id="IPR058792">
    <property type="entry name" value="Beta-barrel_RND_2"/>
</dbReference>
<evidence type="ECO:0000313" key="7">
    <source>
        <dbReference type="Proteomes" id="UP000291106"/>
    </source>
</evidence>
<gene>
    <name evidence="6" type="ORF">EXU30_10180</name>
</gene>
<dbReference type="Gene3D" id="1.10.287.470">
    <property type="entry name" value="Helix hairpin bin"/>
    <property type="match status" value="1"/>
</dbReference>
<proteinExistence type="inferred from homology"/>
<dbReference type="Gene3D" id="2.40.30.170">
    <property type="match status" value="1"/>
</dbReference>
<dbReference type="AlphaFoldDB" id="A0A411PHF0"/>
<keyword evidence="2" id="KW-0175">Coiled coil</keyword>
<keyword evidence="7" id="KW-1185">Reference proteome</keyword>
<evidence type="ECO:0000256" key="2">
    <source>
        <dbReference type="SAM" id="Coils"/>
    </source>
</evidence>